<evidence type="ECO:0000256" key="2">
    <source>
        <dbReference type="ARBA" id="ARBA00022448"/>
    </source>
</evidence>
<evidence type="ECO:0000256" key="7">
    <source>
        <dbReference type="ARBA" id="ARBA00023065"/>
    </source>
</evidence>
<dbReference type="InterPro" id="IPR004705">
    <property type="entry name" value="Cation/H_exchanger_CPA1_bac"/>
</dbReference>
<keyword evidence="4 10" id="KW-0812">Transmembrane</keyword>
<feature type="transmembrane region" description="Helical" evidence="10">
    <location>
        <begin position="181"/>
        <end position="202"/>
    </location>
</feature>
<dbReference type="RefSeq" id="WP_090654775.1">
    <property type="nucleotide sequence ID" value="NZ_FOXQ01000001.1"/>
</dbReference>
<dbReference type="Proteomes" id="UP000199031">
    <property type="component" value="Unassembled WGS sequence"/>
</dbReference>
<dbReference type="GO" id="GO:0098719">
    <property type="term" value="P:sodium ion import across plasma membrane"/>
    <property type="evidence" value="ECO:0007669"/>
    <property type="project" value="TreeGrafter"/>
</dbReference>
<keyword evidence="13" id="KW-1185">Reference proteome</keyword>
<sequence length="536" mass="59666">MENVDIIIILLFGVTFLGVLSKKFNFPLPIALVLSGILISLIPGLPVISLQPDVVFFVFLPPLLYGAAWNTSWRDFKAAIRPISFAAIGLVFLTTLAVAWAAHELIENLSWPEAFLLGAIVSPPDAVAATSVTKGLGLHPRITAILEGESLVNDASGLIAYKYALAAVTTQFVLWKAGLNFLWVSACGVAIGLFIAYVIYLIHKKFFCDPVLEVTLSFLTPFASYLIAEHFEVSGVLAVVTSGLYLSFRSDETFSNESRIMTYAVWQAVIFILNALVFILIGLQLRDVIKGINNYPWQTLASSALIISAVVILVRFIWVIPAALVPKALSKRIREEEPFDARNMVIFGWAGMRGVVSMAAALGLPVILASGENFKNRELIVYLSFCVILITLLLLGGSLKWVVRKLKIEPYSLVAEEYEVRNTVVKTAIGYIEDNLSLVQEDLLDNIKSKYEVKYNRLQKTELPANYFGKGKMLAGNIFNEYSQLQIDLLKVERQTIQQMHRKGDASEEILRKMERELDLEETRLKLEIYDSGYNG</sequence>
<dbReference type="PANTHER" id="PTHR10110">
    <property type="entry name" value="SODIUM/HYDROGEN EXCHANGER"/>
    <property type="match status" value="1"/>
</dbReference>
<feature type="transmembrane region" description="Helical" evidence="10">
    <location>
        <begin position="346"/>
        <end position="368"/>
    </location>
</feature>
<feature type="transmembrane region" description="Helical" evidence="10">
    <location>
        <begin position="54"/>
        <end position="71"/>
    </location>
</feature>
<feature type="domain" description="Cation/H+ exchanger transmembrane" evidence="11">
    <location>
        <begin position="14"/>
        <end position="405"/>
    </location>
</feature>
<evidence type="ECO:0000256" key="9">
    <source>
        <dbReference type="ARBA" id="ARBA00023201"/>
    </source>
</evidence>
<gene>
    <name evidence="12" type="ORF">SAMN05444277_101857</name>
</gene>
<dbReference type="OrthoDB" id="9809206at2"/>
<dbReference type="AlphaFoldDB" id="A0A1I5SN87"/>
<dbReference type="NCBIfam" id="TIGR00831">
    <property type="entry name" value="a_cpa1"/>
    <property type="match status" value="1"/>
</dbReference>
<evidence type="ECO:0000256" key="8">
    <source>
        <dbReference type="ARBA" id="ARBA00023136"/>
    </source>
</evidence>
<keyword evidence="2 10" id="KW-0813">Transport</keyword>
<keyword evidence="10" id="KW-0050">Antiport</keyword>
<protein>
    <submittedName>
        <fullName evidence="12">Monovalent cation:H+ antiporter, CPA1 family</fullName>
    </submittedName>
</protein>
<comment type="function">
    <text evidence="10">Na(+)/H(+) antiporter that extrudes sodium in exchange for external protons.</text>
</comment>
<dbReference type="STRING" id="1465490.SAMN05444277_101857"/>
<evidence type="ECO:0000256" key="6">
    <source>
        <dbReference type="ARBA" id="ARBA00023053"/>
    </source>
</evidence>
<keyword evidence="7 10" id="KW-0406">Ion transport</keyword>
<keyword evidence="9 10" id="KW-0739">Sodium transport</keyword>
<dbReference type="GO" id="GO:0015386">
    <property type="term" value="F:potassium:proton antiporter activity"/>
    <property type="evidence" value="ECO:0007669"/>
    <property type="project" value="TreeGrafter"/>
</dbReference>
<dbReference type="InterPro" id="IPR018422">
    <property type="entry name" value="Cation/H_exchanger_CPA1"/>
</dbReference>
<comment type="similarity">
    <text evidence="10">Belongs to the monovalent cation:proton antiporter 1 (CPA1) transporter (TC 2.A.36) family.</text>
</comment>
<evidence type="ECO:0000256" key="3">
    <source>
        <dbReference type="ARBA" id="ARBA00022475"/>
    </source>
</evidence>
<evidence type="ECO:0000256" key="4">
    <source>
        <dbReference type="ARBA" id="ARBA00022692"/>
    </source>
</evidence>
<keyword evidence="6 10" id="KW-0915">Sodium</keyword>
<dbReference type="PANTHER" id="PTHR10110:SF86">
    <property type="entry name" value="SODIUM_HYDROGEN EXCHANGER 7"/>
    <property type="match status" value="1"/>
</dbReference>
<feature type="transmembrane region" description="Helical" evidence="10">
    <location>
        <begin position="380"/>
        <end position="403"/>
    </location>
</feature>
<dbReference type="Pfam" id="PF00999">
    <property type="entry name" value="Na_H_Exchanger"/>
    <property type="match status" value="1"/>
</dbReference>
<feature type="transmembrane region" description="Helical" evidence="10">
    <location>
        <begin position="83"/>
        <end position="102"/>
    </location>
</feature>
<feature type="transmembrane region" description="Helical" evidence="10">
    <location>
        <begin position="28"/>
        <end position="48"/>
    </location>
</feature>
<feature type="transmembrane region" description="Helical" evidence="10">
    <location>
        <begin position="303"/>
        <end position="325"/>
    </location>
</feature>
<name>A0A1I5SN87_9BACT</name>
<keyword evidence="5 10" id="KW-1133">Transmembrane helix</keyword>
<evidence type="ECO:0000313" key="12">
    <source>
        <dbReference type="EMBL" id="SFP72254.1"/>
    </source>
</evidence>
<comment type="subcellular location">
    <subcellularLocation>
        <location evidence="1 10">Cell membrane</location>
        <topology evidence="1 10">Multi-pass membrane protein</topology>
    </subcellularLocation>
</comment>
<evidence type="ECO:0000259" key="11">
    <source>
        <dbReference type="Pfam" id="PF00999"/>
    </source>
</evidence>
<evidence type="ECO:0000256" key="10">
    <source>
        <dbReference type="RuleBase" id="RU366002"/>
    </source>
</evidence>
<keyword evidence="3 10" id="KW-1003">Cell membrane</keyword>
<dbReference type="Gene3D" id="6.10.140.1330">
    <property type="match status" value="1"/>
</dbReference>
<evidence type="ECO:0000313" key="13">
    <source>
        <dbReference type="Proteomes" id="UP000199031"/>
    </source>
</evidence>
<dbReference type="EMBL" id="FOXQ01000001">
    <property type="protein sequence ID" value="SFP72254.1"/>
    <property type="molecule type" value="Genomic_DNA"/>
</dbReference>
<feature type="transmembrane region" description="Helical" evidence="10">
    <location>
        <begin position="6"/>
        <end position="21"/>
    </location>
</feature>
<dbReference type="GO" id="GO:0015385">
    <property type="term" value="F:sodium:proton antiporter activity"/>
    <property type="evidence" value="ECO:0007669"/>
    <property type="project" value="InterPro"/>
</dbReference>
<feature type="transmembrane region" description="Helical" evidence="10">
    <location>
        <begin position="260"/>
        <end position="283"/>
    </location>
</feature>
<dbReference type="GO" id="GO:0051453">
    <property type="term" value="P:regulation of intracellular pH"/>
    <property type="evidence" value="ECO:0007669"/>
    <property type="project" value="TreeGrafter"/>
</dbReference>
<feature type="transmembrane region" description="Helical" evidence="10">
    <location>
        <begin position="155"/>
        <end position="174"/>
    </location>
</feature>
<keyword evidence="8 10" id="KW-0472">Membrane</keyword>
<accession>A0A1I5SN87</accession>
<dbReference type="InterPro" id="IPR006153">
    <property type="entry name" value="Cation/H_exchanger_TM"/>
</dbReference>
<reference evidence="12 13" key="1">
    <citation type="submission" date="2016-10" db="EMBL/GenBank/DDBJ databases">
        <authorList>
            <person name="de Groot N.N."/>
        </authorList>
    </citation>
    <scope>NUCLEOTIDE SEQUENCE [LARGE SCALE GENOMIC DNA]</scope>
    <source>
        <strain evidence="12 13">DSM 28286</strain>
    </source>
</reference>
<proteinExistence type="inferred from homology"/>
<evidence type="ECO:0000256" key="5">
    <source>
        <dbReference type="ARBA" id="ARBA00022989"/>
    </source>
</evidence>
<feature type="transmembrane region" description="Helical" evidence="10">
    <location>
        <begin position="222"/>
        <end position="248"/>
    </location>
</feature>
<organism evidence="12 13">
    <name type="scientific">Parafilimonas terrae</name>
    <dbReference type="NCBI Taxonomy" id="1465490"/>
    <lineage>
        <taxon>Bacteria</taxon>
        <taxon>Pseudomonadati</taxon>
        <taxon>Bacteroidota</taxon>
        <taxon>Chitinophagia</taxon>
        <taxon>Chitinophagales</taxon>
        <taxon>Chitinophagaceae</taxon>
        <taxon>Parafilimonas</taxon>
    </lineage>
</organism>
<dbReference type="GO" id="GO:0005886">
    <property type="term" value="C:plasma membrane"/>
    <property type="evidence" value="ECO:0007669"/>
    <property type="project" value="UniProtKB-SubCell"/>
</dbReference>
<evidence type="ECO:0000256" key="1">
    <source>
        <dbReference type="ARBA" id="ARBA00004651"/>
    </source>
</evidence>